<dbReference type="AlphaFoldDB" id="A0AAU7X4U6"/>
<accession>A0AAU7X4U6</accession>
<evidence type="ECO:0000256" key="2">
    <source>
        <dbReference type="ARBA" id="ARBA00023315"/>
    </source>
</evidence>
<dbReference type="EMBL" id="CP158568">
    <property type="protein sequence ID" value="XBY43144.1"/>
    <property type="molecule type" value="Genomic_DNA"/>
</dbReference>
<dbReference type="PANTHER" id="PTHR43792">
    <property type="entry name" value="GNAT FAMILY, PUTATIVE (AFU_ORTHOLOGUE AFUA_3G00765)-RELATED-RELATED"/>
    <property type="match status" value="1"/>
</dbReference>
<keyword evidence="2" id="KW-0012">Acyltransferase</keyword>
<evidence type="ECO:0000256" key="1">
    <source>
        <dbReference type="ARBA" id="ARBA00022679"/>
    </source>
</evidence>
<dbReference type="InterPro" id="IPR051531">
    <property type="entry name" value="N-acetyltransferase"/>
</dbReference>
<dbReference type="GO" id="GO:0008999">
    <property type="term" value="F:protein-N-terminal-alanine acetyltransferase activity"/>
    <property type="evidence" value="ECO:0007669"/>
    <property type="project" value="TreeGrafter"/>
</dbReference>
<dbReference type="SUPFAM" id="SSF55729">
    <property type="entry name" value="Acyl-CoA N-acyltransferases (Nat)"/>
    <property type="match status" value="1"/>
</dbReference>
<dbReference type="Gene3D" id="3.40.630.30">
    <property type="match status" value="1"/>
</dbReference>
<sequence length="204" mass="23287">MAFLRSVAFDPLPILRGDGLYLRTPVMTDHPAWAELRDRSRGFLAPWEPIWPADDLDRTAFRRRLKRYGQEIRNDTGYPFFLFRAEDHQLLGGLTLSHVRRGVTQACSLGYWMGEPFAGRGHMSEAVRTVLGFAFATLRLHRVEAACLPHNAASLNLLEKVGFTREGYARRYLCINGSWQDHVLYAILAEDPVLRSARHPPRIA</sequence>
<dbReference type="InterPro" id="IPR000182">
    <property type="entry name" value="GNAT_dom"/>
</dbReference>
<dbReference type="PROSITE" id="PS51186">
    <property type="entry name" value="GNAT"/>
    <property type="match status" value="1"/>
</dbReference>
<evidence type="ECO:0000256" key="3">
    <source>
        <dbReference type="ARBA" id="ARBA00038502"/>
    </source>
</evidence>
<dbReference type="GO" id="GO:0005737">
    <property type="term" value="C:cytoplasm"/>
    <property type="evidence" value="ECO:0007669"/>
    <property type="project" value="TreeGrafter"/>
</dbReference>
<feature type="domain" description="N-acetyltransferase" evidence="4">
    <location>
        <begin position="20"/>
        <end position="190"/>
    </location>
</feature>
<reference evidence="5" key="1">
    <citation type="submission" date="2024-06" db="EMBL/GenBank/DDBJ databases">
        <title>Methylostella associata gen. nov., sp. nov., a novel Ancalomicrobiaceae-affiliated facultatively methylotrophic bacteria that feed on methanotrophs of the genus Methylococcus.</title>
        <authorList>
            <person name="Saltykova V."/>
            <person name="Danilova O.V."/>
            <person name="Oshkin I.Y."/>
            <person name="Belova S.E."/>
            <person name="Pimenov N.V."/>
            <person name="Dedysh S.N."/>
        </authorList>
    </citation>
    <scope>NUCLEOTIDE SEQUENCE</scope>
    <source>
        <strain evidence="5">S20</strain>
    </source>
</reference>
<gene>
    <name evidence="5" type="ORF">ABS361_13650</name>
</gene>
<dbReference type="RefSeq" id="WP_407048246.1">
    <property type="nucleotide sequence ID" value="NZ_CP158568.1"/>
</dbReference>
<protein>
    <submittedName>
        <fullName evidence="5">GNAT family protein</fullName>
        <ecNumber evidence="5">2.-.-.-</ecNumber>
    </submittedName>
</protein>
<proteinExistence type="inferred from homology"/>
<evidence type="ECO:0000313" key="5">
    <source>
        <dbReference type="EMBL" id="XBY43144.1"/>
    </source>
</evidence>
<keyword evidence="1 5" id="KW-0808">Transferase</keyword>
<dbReference type="InterPro" id="IPR016181">
    <property type="entry name" value="Acyl_CoA_acyltransferase"/>
</dbReference>
<comment type="similarity">
    <text evidence="3">Belongs to the acetyltransferase family. RimJ subfamily.</text>
</comment>
<organism evidence="5">
    <name type="scientific">Methyloraptor flagellatus</name>
    <dbReference type="NCBI Taxonomy" id="3162530"/>
    <lineage>
        <taxon>Bacteria</taxon>
        <taxon>Pseudomonadati</taxon>
        <taxon>Pseudomonadota</taxon>
        <taxon>Alphaproteobacteria</taxon>
        <taxon>Hyphomicrobiales</taxon>
        <taxon>Ancalomicrobiaceae</taxon>
        <taxon>Methyloraptor</taxon>
    </lineage>
</organism>
<dbReference type="KEGG" id="mflg:ABS361_13650"/>
<name>A0AAU7X4U6_9HYPH</name>
<dbReference type="Pfam" id="PF13302">
    <property type="entry name" value="Acetyltransf_3"/>
    <property type="match status" value="1"/>
</dbReference>
<dbReference type="EC" id="2.-.-.-" evidence="5"/>
<dbReference type="PANTHER" id="PTHR43792:SF8">
    <property type="entry name" value="[RIBOSOMAL PROTEIN US5]-ALANINE N-ACETYLTRANSFERASE"/>
    <property type="match status" value="1"/>
</dbReference>
<evidence type="ECO:0000259" key="4">
    <source>
        <dbReference type="PROSITE" id="PS51186"/>
    </source>
</evidence>